<proteinExistence type="predicted"/>
<dbReference type="SMART" id="SM00028">
    <property type="entry name" value="TPR"/>
    <property type="match status" value="3"/>
</dbReference>
<dbReference type="Proteomes" id="UP000799421">
    <property type="component" value="Unassembled WGS sequence"/>
</dbReference>
<evidence type="ECO:0000313" key="2">
    <source>
        <dbReference type="Proteomes" id="UP000799421"/>
    </source>
</evidence>
<dbReference type="InterPro" id="IPR019734">
    <property type="entry name" value="TPR_rpt"/>
</dbReference>
<accession>A0A6A7C3U9</accession>
<sequence>MDTYTHYPLHVDANKAVSASDAAIAEHVEAVNRTHRQIQALETPMPMPPPPVHVNPKRSVQIKKLKDTGNTSFKKGAYAEALKMYDLAIRMATERPHWEPSNLFREELCQLHNNRAQAYMSQQMWPEAMIDADVSIECKRVGNAKGWWRKAKCLQNMGRLEEAVECTNTGLEYESSSQNADKAGLAELTTLVREINAAMQSRPST</sequence>
<dbReference type="GO" id="GO:0030544">
    <property type="term" value="F:Hsp70 protein binding"/>
    <property type="evidence" value="ECO:0007669"/>
    <property type="project" value="TreeGrafter"/>
</dbReference>
<reference evidence="1" key="1">
    <citation type="journal article" date="2020" name="Stud. Mycol.">
        <title>101 Dothideomycetes genomes: a test case for predicting lifestyles and emergence of pathogens.</title>
        <authorList>
            <person name="Haridas S."/>
            <person name="Albert R."/>
            <person name="Binder M."/>
            <person name="Bloem J."/>
            <person name="Labutti K."/>
            <person name="Salamov A."/>
            <person name="Andreopoulos B."/>
            <person name="Baker S."/>
            <person name="Barry K."/>
            <person name="Bills G."/>
            <person name="Bluhm B."/>
            <person name="Cannon C."/>
            <person name="Castanera R."/>
            <person name="Culley D."/>
            <person name="Daum C."/>
            <person name="Ezra D."/>
            <person name="Gonzalez J."/>
            <person name="Henrissat B."/>
            <person name="Kuo A."/>
            <person name="Liang C."/>
            <person name="Lipzen A."/>
            <person name="Lutzoni F."/>
            <person name="Magnuson J."/>
            <person name="Mondo S."/>
            <person name="Nolan M."/>
            <person name="Ohm R."/>
            <person name="Pangilinan J."/>
            <person name="Park H.-J."/>
            <person name="Ramirez L."/>
            <person name="Alfaro M."/>
            <person name="Sun H."/>
            <person name="Tritt A."/>
            <person name="Yoshinaga Y."/>
            <person name="Zwiers L.-H."/>
            <person name="Turgeon B."/>
            <person name="Goodwin S."/>
            <person name="Spatafora J."/>
            <person name="Crous P."/>
            <person name="Grigoriev I."/>
        </authorList>
    </citation>
    <scope>NUCLEOTIDE SEQUENCE</scope>
    <source>
        <strain evidence="1">CBS 480.64</strain>
    </source>
</reference>
<protein>
    <recommendedName>
        <fullName evidence="3">TPR-like protein</fullName>
    </recommendedName>
</protein>
<dbReference type="GO" id="GO:0005829">
    <property type="term" value="C:cytosol"/>
    <property type="evidence" value="ECO:0007669"/>
    <property type="project" value="TreeGrafter"/>
</dbReference>
<keyword evidence="2" id="KW-1185">Reference proteome</keyword>
<dbReference type="PANTHER" id="PTHR46035:SF3">
    <property type="entry name" value="TRANSLOCATION PROTEIN SEC72"/>
    <property type="match status" value="1"/>
</dbReference>
<dbReference type="SUPFAM" id="SSF48452">
    <property type="entry name" value="TPR-like"/>
    <property type="match status" value="1"/>
</dbReference>
<dbReference type="OrthoDB" id="433738at2759"/>
<dbReference type="EMBL" id="MU005969">
    <property type="protein sequence ID" value="KAF2861912.1"/>
    <property type="molecule type" value="Genomic_DNA"/>
</dbReference>
<dbReference type="InterPro" id="IPR011990">
    <property type="entry name" value="TPR-like_helical_dom_sf"/>
</dbReference>
<dbReference type="AlphaFoldDB" id="A0A6A7C3U9"/>
<dbReference type="GO" id="GO:0051879">
    <property type="term" value="F:Hsp90 protein binding"/>
    <property type="evidence" value="ECO:0007669"/>
    <property type="project" value="TreeGrafter"/>
</dbReference>
<dbReference type="PANTHER" id="PTHR46035">
    <property type="entry name" value="TETRATRICOPEPTIDE REPEAT PROTEIN 4"/>
    <property type="match status" value="1"/>
</dbReference>
<evidence type="ECO:0000313" key="1">
    <source>
        <dbReference type="EMBL" id="KAF2861912.1"/>
    </source>
</evidence>
<evidence type="ECO:0008006" key="3">
    <source>
        <dbReference type="Google" id="ProtNLM"/>
    </source>
</evidence>
<name>A0A6A7C3U9_9PEZI</name>
<dbReference type="GO" id="GO:0006457">
    <property type="term" value="P:protein folding"/>
    <property type="evidence" value="ECO:0007669"/>
    <property type="project" value="TreeGrafter"/>
</dbReference>
<organism evidence="1 2">
    <name type="scientific">Piedraia hortae CBS 480.64</name>
    <dbReference type="NCBI Taxonomy" id="1314780"/>
    <lineage>
        <taxon>Eukaryota</taxon>
        <taxon>Fungi</taxon>
        <taxon>Dikarya</taxon>
        <taxon>Ascomycota</taxon>
        <taxon>Pezizomycotina</taxon>
        <taxon>Dothideomycetes</taxon>
        <taxon>Dothideomycetidae</taxon>
        <taxon>Capnodiales</taxon>
        <taxon>Piedraiaceae</taxon>
        <taxon>Piedraia</taxon>
    </lineage>
</organism>
<gene>
    <name evidence="1" type="ORF">K470DRAFT_263289</name>
</gene>
<dbReference type="GO" id="GO:0005634">
    <property type="term" value="C:nucleus"/>
    <property type="evidence" value="ECO:0007669"/>
    <property type="project" value="TreeGrafter"/>
</dbReference>
<dbReference type="Gene3D" id="1.25.40.10">
    <property type="entry name" value="Tetratricopeptide repeat domain"/>
    <property type="match status" value="1"/>
</dbReference>